<accession>A0A379KQJ3</accession>
<gene>
    <name evidence="1" type="ORF">NCTC7914_03893</name>
</gene>
<name>A0A379KQJ3_PSEPU</name>
<dbReference type="AlphaFoldDB" id="A0A379KQJ3"/>
<evidence type="ECO:0000313" key="1">
    <source>
        <dbReference type="EMBL" id="SUD69745.1"/>
    </source>
</evidence>
<dbReference type="Proteomes" id="UP000254602">
    <property type="component" value="Unassembled WGS sequence"/>
</dbReference>
<evidence type="ECO:0000313" key="2">
    <source>
        <dbReference type="Proteomes" id="UP000254602"/>
    </source>
</evidence>
<protein>
    <submittedName>
        <fullName evidence="1">Uncharacterized protein</fullName>
    </submittedName>
</protein>
<dbReference type="EMBL" id="UGUY01000001">
    <property type="protein sequence ID" value="SUD69745.1"/>
    <property type="molecule type" value="Genomic_DNA"/>
</dbReference>
<organism evidence="1 2">
    <name type="scientific">Pseudomonas putida</name>
    <name type="common">Arthrobacter siderocapsulatus</name>
    <dbReference type="NCBI Taxonomy" id="303"/>
    <lineage>
        <taxon>Bacteria</taxon>
        <taxon>Pseudomonadati</taxon>
        <taxon>Pseudomonadota</taxon>
        <taxon>Gammaproteobacteria</taxon>
        <taxon>Pseudomonadales</taxon>
        <taxon>Pseudomonadaceae</taxon>
        <taxon>Pseudomonas</taxon>
    </lineage>
</organism>
<proteinExistence type="predicted"/>
<reference evidence="1 2" key="1">
    <citation type="submission" date="2018-06" db="EMBL/GenBank/DDBJ databases">
        <authorList>
            <consortium name="Pathogen Informatics"/>
            <person name="Doyle S."/>
        </authorList>
    </citation>
    <scope>NUCLEOTIDE SEQUENCE [LARGE SCALE GENOMIC DNA]</scope>
    <source>
        <strain evidence="1 2">NCTC7914</strain>
    </source>
</reference>
<sequence>MYVEKSFTPQQLFEMVWERPVLIIAKEIGVSDVGLSKACRKAGITLPTRGHWAKPVSKRTRRPKPPASTTPVTFHVLKAEKATRLRPENVIKDPAMLIVPTELSDPHPLVKKWLSAARKAKELNSALVLDKTRVLNSHISRSEVDRCALLYDSLIKASESSGYTWGIGSNGSFVQVDGEELLITIQERIKRFDIPPPPPKPFKPGQRWEPDVTAMRAARFGWEPTGVFSLIVDARSEVLIQKTWTDSKAGKLESKLGQILTGFVRIALSVKAQRSSDEASRRRWAQEERLRKEGIDQQHSLDKLRQNLTKNLESWERAQRLRAFIQATVEASSKDEATQMALAMWVSWASRQVELLDPLKVDIPKVIDLSVELPSSEYGYWSSSKQDDDWWP</sequence>
<dbReference type="RefSeq" id="WP_115274813.1">
    <property type="nucleotide sequence ID" value="NZ_UGUY01000001.1"/>
</dbReference>